<protein>
    <submittedName>
        <fullName evidence="1">Uncharacterized protein</fullName>
    </submittedName>
</protein>
<comment type="caution">
    <text evidence="1">The sequence shown here is derived from an EMBL/GenBank/DDBJ whole genome shotgun (WGS) entry which is preliminary data.</text>
</comment>
<reference evidence="1 2" key="1">
    <citation type="journal article" date="2022" name="Plant J.">
        <title>Chromosome-level genome of Camellia lanceoleosa provides a valuable resource for understanding genome evolution and self-incompatibility.</title>
        <authorList>
            <person name="Gong W."/>
            <person name="Xiao S."/>
            <person name="Wang L."/>
            <person name="Liao Z."/>
            <person name="Chang Y."/>
            <person name="Mo W."/>
            <person name="Hu G."/>
            <person name="Li W."/>
            <person name="Zhao G."/>
            <person name="Zhu H."/>
            <person name="Hu X."/>
            <person name="Ji K."/>
            <person name="Xiang X."/>
            <person name="Song Q."/>
            <person name="Yuan D."/>
            <person name="Jin S."/>
            <person name="Zhang L."/>
        </authorList>
    </citation>
    <scope>NUCLEOTIDE SEQUENCE [LARGE SCALE GENOMIC DNA]</scope>
    <source>
        <strain evidence="1">SQ_2022a</strain>
    </source>
</reference>
<gene>
    <name evidence="1" type="ORF">LOK49_LG05G00852</name>
</gene>
<name>A0ACC0HH27_9ERIC</name>
<accession>A0ACC0HH27</accession>
<dbReference type="EMBL" id="CM045761">
    <property type="protein sequence ID" value="KAI8012902.1"/>
    <property type="molecule type" value="Genomic_DNA"/>
</dbReference>
<evidence type="ECO:0000313" key="1">
    <source>
        <dbReference type="EMBL" id="KAI8012902.1"/>
    </source>
</evidence>
<organism evidence="1 2">
    <name type="scientific">Camellia lanceoleosa</name>
    <dbReference type="NCBI Taxonomy" id="1840588"/>
    <lineage>
        <taxon>Eukaryota</taxon>
        <taxon>Viridiplantae</taxon>
        <taxon>Streptophyta</taxon>
        <taxon>Embryophyta</taxon>
        <taxon>Tracheophyta</taxon>
        <taxon>Spermatophyta</taxon>
        <taxon>Magnoliopsida</taxon>
        <taxon>eudicotyledons</taxon>
        <taxon>Gunneridae</taxon>
        <taxon>Pentapetalae</taxon>
        <taxon>asterids</taxon>
        <taxon>Ericales</taxon>
        <taxon>Theaceae</taxon>
        <taxon>Camellia</taxon>
    </lineage>
</organism>
<sequence length="344" mass="38823">MHDPTADISDSSRISLEEKDHLIRSTKKIKNREALEDHEMVTNVDANPALVPSDLPEATMVEGSPPVVEVPTAAPQTKSFKEALAAPPSRDFYFDETTDIIPPDEGDADGDTLMPEDIQRGIPRISLPKNLLLQIRQPWSHSLIVRLLGKSIGYRLLCTKVKQLWALQDDFTAIDLGSNYFLFKFSSQEDCAHVYSGGPWVILDHYLTVRKWEPDFKASEAFETTTAVWVRFPELPIEYFQEQVLYTIAKQLGRPLKIDLTTAMATRGKFARVCIELDLNKPLCPRFLLGKKSYSIEYESIHSLCFHCGRVDHRKELCRHKAANRPSHMSSTPNTSSPGEELAA</sequence>
<keyword evidence="2" id="KW-1185">Reference proteome</keyword>
<evidence type="ECO:0000313" key="2">
    <source>
        <dbReference type="Proteomes" id="UP001060215"/>
    </source>
</evidence>
<dbReference type="Proteomes" id="UP001060215">
    <property type="component" value="Chromosome 4"/>
</dbReference>
<proteinExistence type="predicted"/>